<dbReference type="PROSITE" id="PS00175">
    <property type="entry name" value="PG_MUTASE"/>
    <property type="match status" value="1"/>
</dbReference>
<dbReference type="EMBL" id="JABACJ020000025">
    <property type="protein sequence ID" value="MBU3877952.1"/>
    <property type="molecule type" value="Genomic_DNA"/>
</dbReference>
<evidence type="ECO:0000313" key="2">
    <source>
        <dbReference type="EMBL" id="MBU3877952.1"/>
    </source>
</evidence>
<proteinExistence type="predicted"/>
<gene>
    <name evidence="2" type="ORF">HGO97_019295</name>
</gene>
<keyword evidence="1" id="KW-0378">Hydrolase</keyword>
<organism evidence="2 3">
    <name type="scientific">Faecalicatena faecalis</name>
    <dbReference type="NCBI Taxonomy" id="2726362"/>
    <lineage>
        <taxon>Bacteria</taxon>
        <taxon>Bacillati</taxon>
        <taxon>Bacillota</taxon>
        <taxon>Clostridia</taxon>
        <taxon>Lachnospirales</taxon>
        <taxon>Lachnospiraceae</taxon>
        <taxon>Faecalicatena</taxon>
    </lineage>
</organism>
<comment type="caution">
    <text evidence="2">The sequence shown here is derived from an EMBL/GenBank/DDBJ whole genome shotgun (WGS) entry which is preliminary data.</text>
</comment>
<name>A0ABS6D8M4_9FIRM</name>
<dbReference type="InterPro" id="IPR013078">
    <property type="entry name" value="His_Pase_superF_clade-1"/>
</dbReference>
<sequence length="204" mass="23112">MKLYLVRHGETPWNKLRKVQGHSDIPLNEYGRYLAEQTALGLREVDFSVAYTSPLIRARQTAEIILAGRDISIYDEPRIQEMGFGVCEGMCCRGENKEPGSDEFNKLFTDTANYQVPEGGESIQEVEARVQSFLEEVYKKEELQDKNILISTHGAALTAMLNCIKNKKELADFWEMGVPKNCSVTEVQVIDGKPEILVEGKIFY</sequence>
<dbReference type="SMART" id="SM00855">
    <property type="entry name" value="PGAM"/>
    <property type="match status" value="1"/>
</dbReference>
<dbReference type="Proteomes" id="UP000723714">
    <property type="component" value="Unassembled WGS sequence"/>
</dbReference>
<evidence type="ECO:0000256" key="1">
    <source>
        <dbReference type="ARBA" id="ARBA00022801"/>
    </source>
</evidence>
<dbReference type="InterPro" id="IPR051695">
    <property type="entry name" value="Phosphoglycerate_Mutase"/>
</dbReference>
<dbReference type="PANTHER" id="PTHR46517">
    <property type="entry name" value="FRUCTOSE-2,6-BISPHOSPHATASE TIGAR"/>
    <property type="match status" value="1"/>
</dbReference>
<keyword evidence="3" id="KW-1185">Reference proteome</keyword>
<evidence type="ECO:0000313" key="3">
    <source>
        <dbReference type="Proteomes" id="UP000723714"/>
    </source>
</evidence>
<dbReference type="PIRSF" id="PIRSF000709">
    <property type="entry name" value="6PFK_2-Ptase"/>
    <property type="match status" value="1"/>
</dbReference>
<dbReference type="RefSeq" id="WP_216244514.1">
    <property type="nucleotide sequence ID" value="NZ_JABACJ020000025.1"/>
</dbReference>
<protein>
    <submittedName>
        <fullName evidence="2">Histidine phosphatase family protein</fullName>
    </submittedName>
</protein>
<dbReference type="InterPro" id="IPR001345">
    <property type="entry name" value="PG/BPGM_mutase_AS"/>
</dbReference>
<accession>A0ABS6D8M4</accession>
<dbReference type="CDD" id="cd07067">
    <property type="entry name" value="HP_PGM_like"/>
    <property type="match status" value="1"/>
</dbReference>
<reference evidence="2 3" key="1">
    <citation type="submission" date="2021-06" db="EMBL/GenBank/DDBJ databases">
        <title>Faecalicatena sp. nov. isolated from porcine feces.</title>
        <authorList>
            <person name="Oh B.S."/>
            <person name="Lee J.H."/>
        </authorList>
    </citation>
    <scope>NUCLEOTIDE SEQUENCE [LARGE SCALE GENOMIC DNA]</scope>
    <source>
        <strain evidence="2 3">AGMB00832</strain>
    </source>
</reference>
<dbReference type="Pfam" id="PF00300">
    <property type="entry name" value="His_Phos_1"/>
    <property type="match status" value="1"/>
</dbReference>
<dbReference type="PANTHER" id="PTHR46517:SF1">
    <property type="entry name" value="FRUCTOSE-2,6-BISPHOSPHATASE TIGAR"/>
    <property type="match status" value="1"/>
</dbReference>